<keyword evidence="1" id="KW-0808">Transferase</keyword>
<dbReference type="GO" id="GO:0016301">
    <property type="term" value="F:kinase activity"/>
    <property type="evidence" value="ECO:0007669"/>
    <property type="project" value="UniProtKB-KW"/>
</dbReference>
<dbReference type="Proteomes" id="UP000824002">
    <property type="component" value="Unassembled WGS sequence"/>
</dbReference>
<evidence type="ECO:0000313" key="2">
    <source>
        <dbReference type="Proteomes" id="UP000824002"/>
    </source>
</evidence>
<sequence length="482" mass="54770">MVKHKYIDWICIGAAVLAALLTLLLMSGQQLGIPKASANPGYATRLFDNSRVHTIDIQIGDWEAFIENAPKEEYAACTVQIDGEEFRNIGLRAKGNNSLRLTEEYGLSRYSLKLEFDQFLDGGNYYGLDKFSLDASFQDNSYLKTYMAYDMMAFMGVPTPLCSYTWVTVNGEDWGLFLAVEEPEEAFARRNFGKDYGKLYKPDYRSLNAENADVALRYIDEHAESYPGIFENAKFSVSEADQNRLIHALKTLSTGENLETAVNVDEALRYFTVQVFVMNWDSYLGYTGHNYFLYEEDGVLSILPWDYNLAFGTYALGMADPIKDPNILINYPINTPAEGEVMLNRPLYHNVMKHNEYFAQYHAYFDQLLSEYFESGRFEATLRQTEKLIAPYVQKDPTGFCSFGDHRLAVDTLEQICLLRAQSIRRQLDGEIPATIRGQQENPDAKVDASEVQLTDLGDFEDLERAKSRQDAALDAIKNKSA</sequence>
<proteinExistence type="predicted"/>
<dbReference type="EMBL" id="DVJP01000037">
    <property type="protein sequence ID" value="HIS76234.1"/>
    <property type="molecule type" value="Genomic_DNA"/>
</dbReference>
<dbReference type="PANTHER" id="PTHR40050:SF1">
    <property type="entry name" value="INNER SPORE COAT PROTEIN H"/>
    <property type="match status" value="1"/>
</dbReference>
<protein>
    <submittedName>
        <fullName evidence="1">CotH kinase family protein</fullName>
    </submittedName>
</protein>
<organism evidence="1 2">
    <name type="scientific">Candidatus Merdivicinus excrementipullorum</name>
    <dbReference type="NCBI Taxonomy" id="2840867"/>
    <lineage>
        <taxon>Bacteria</taxon>
        <taxon>Bacillati</taxon>
        <taxon>Bacillota</taxon>
        <taxon>Clostridia</taxon>
        <taxon>Eubacteriales</taxon>
        <taxon>Oscillospiraceae</taxon>
        <taxon>Oscillospiraceae incertae sedis</taxon>
        <taxon>Candidatus Merdivicinus</taxon>
    </lineage>
</organism>
<reference evidence="1" key="2">
    <citation type="journal article" date="2021" name="PeerJ">
        <title>Extensive microbial diversity within the chicken gut microbiome revealed by metagenomics and culture.</title>
        <authorList>
            <person name="Gilroy R."/>
            <person name="Ravi A."/>
            <person name="Getino M."/>
            <person name="Pursley I."/>
            <person name="Horton D.L."/>
            <person name="Alikhan N.F."/>
            <person name="Baker D."/>
            <person name="Gharbi K."/>
            <person name="Hall N."/>
            <person name="Watson M."/>
            <person name="Adriaenssens E.M."/>
            <person name="Foster-Nyarko E."/>
            <person name="Jarju S."/>
            <person name="Secka A."/>
            <person name="Antonio M."/>
            <person name="Oren A."/>
            <person name="Chaudhuri R.R."/>
            <person name="La Ragione R."/>
            <person name="Hildebrand F."/>
            <person name="Pallen M.J."/>
        </authorList>
    </citation>
    <scope>NUCLEOTIDE SEQUENCE</scope>
    <source>
        <strain evidence="1">CHK199-13235</strain>
    </source>
</reference>
<accession>A0A9D1FM31</accession>
<dbReference type="AlphaFoldDB" id="A0A9D1FM31"/>
<evidence type="ECO:0000313" key="1">
    <source>
        <dbReference type="EMBL" id="HIS76234.1"/>
    </source>
</evidence>
<comment type="caution">
    <text evidence="1">The sequence shown here is derived from an EMBL/GenBank/DDBJ whole genome shotgun (WGS) entry which is preliminary data.</text>
</comment>
<name>A0A9D1FM31_9FIRM</name>
<gene>
    <name evidence="1" type="ORF">IAB51_05410</name>
</gene>
<keyword evidence="1" id="KW-0418">Kinase</keyword>
<dbReference type="InterPro" id="IPR014867">
    <property type="entry name" value="Spore_coat_CotH_CotH2/3/7"/>
</dbReference>
<dbReference type="Pfam" id="PF08757">
    <property type="entry name" value="CotH"/>
    <property type="match status" value="1"/>
</dbReference>
<dbReference type="PANTHER" id="PTHR40050">
    <property type="entry name" value="INNER SPORE COAT PROTEIN H"/>
    <property type="match status" value="1"/>
</dbReference>
<reference evidence="1" key="1">
    <citation type="submission" date="2020-10" db="EMBL/GenBank/DDBJ databases">
        <authorList>
            <person name="Gilroy R."/>
        </authorList>
    </citation>
    <scope>NUCLEOTIDE SEQUENCE</scope>
    <source>
        <strain evidence="1">CHK199-13235</strain>
    </source>
</reference>